<sequence length="149" mass="15375">MHPIYTAEATATGARTGEVATSDGRLEVQLSRPAEMGGDGGPGTNPEQLFAAGYSACFHSAMRFALEPLGLSPAALEGSSVTAQVHFLRGEPGDFGLAVDLTGHLPGLDEEQARALMERTHTICPYSRATTGNVEVGLHVAPGTRATGG</sequence>
<evidence type="ECO:0000313" key="4">
    <source>
        <dbReference type="Proteomes" id="UP001560045"/>
    </source>
</evidence>
<dbReference type="RefSeq" id="WP_369205716.1">
    <property type="nucleotide sequence ID" value="NZ_JBFNXQ010000024.1"/>
</dbReference>
<dbReference type="PANTHER" id="PTHR33797">
    <property type="entry name" value="ORGANIC HYDROPEROXIDE RESISTANCE PROTEIN-LIKE"/>
    <property type="match status" value="1"/>
</dbReference>
<protein>
    <submittedName>
        <fullName evidence="3">Organic hydroperoxide resistance protein</fullName>
    </submittedName>
</protein>
<evidence type="ECO:0000256" key="2">
    <source>
        <dbReference type="SAM" id="MobiDB-lite"/>
    </source>
</evidence>
<organism evidence="3 4">
    <name type="scientific">Geodermatophilus maliterrae</name>
    <dbReference type="NCBI Taxonomy" id="3162531"/>
    <lineage>
        <taxon>Bacteria</taxon>
        <taxon>Bacillati</taxon>
        <taxon>Actinomycetota</taxon>
        <taxon>Actinomycetes</taxon>
        <taxon>Geodermatophilales</taxon>
        <taxon>Geodermatophilaceae</taxon>
        <taxon>Geodermatophilus</taxon>
    </lineage>
</organism>
<gene>
    <name evidence="3" type="ORF">ABQ292_09780</name>
</gene>
<comment type="caution">
    <text evidence="3">The sequence shown here is derived from an EMBL/GenBank/DDBJ whole genome shotgun (WGS) entry which is preliminary data.</text>
</comment>
<name>A0ABV3XDK1_9ACTN</name>
<dbReference type="Gene3D" id="3.30.300.20">
    <property type="match status" value="1"/>
</dbReference>
<dbReference type="SUPFAM" id="SSF82784">
    <property type="entry name" value="OsmC-like"/>
    <property type="match status" value="1"/>
</dbReference>
<dbReference type="EMBL" id="JBFNXQ010000024">
    <property type="protein sequence ID" value="MEX5718649.1"/>
    <property type="molecule type" value="Genomic_DNA"/>
</dbReference>
<dbReference type="Gene3D" id="2.20.25.10">
    <property type="match status" value="1"/>
</dbReference>
<dbReference type="InterPro" id="IPR003718">
    <property type="entry name" value="OsmC/Ohr_fam"/>
</dbReference>
<dbReference type="Pfam" id="PF02566">
    <property type="entry name" value="OsmC"/>
    <property type="match status" value="1"/>
</dbReference>
<proteinExistence type="inferred from homology"/>
<dbReference type="InterPro" id="IPR015946">
    <property type="entry name" value="KH_dom-like_a/b"/>
</dbReference>
<reference evidence="3 4" key="1">
    <citation type="submission" date="2024-06" db="EMBL/GenBank/DDBJ databases">
        <title>Draft genome sequence of Geodermatophilus badlandi, a novel member of the Geodermatophilaceae isolated from badland sedimentary rocks in the Red desert, Wyoming, USA.</title>
        <authorList>
            <person name="Ben Tekaya S."/>
            <person name="Nouioui I."/>
            <person name="Flores G.M."/>
            <person name="Shaal M.N."/>
            <person name="Bredoire F."/>
            <person name="Basile F."/>
            <person name="Van Diepen L."/>
            <person name="Ward N.L."/>
        </authorList>
    </citation>
    <scope>NUCLEOTIDE SEQUENCE [LARGE SCALE GENOMIC DNA]</scope>
    <source>
        <strain evidence="3 4">WL48A</strain>
    </source>
</reference>
<feature type="region of interest" description="Disordered" evidence="2">
    <location>
        <begin position="1"/>
        <end position="20"/>
    </location>
</feature>
<accession>A0ABV3XDK1</accession>
<evidence type="ECO:0000256" key="1">
    <source>
        <dbReference type="ARBA" id="ARBA00007378"/>
    </source>
</evidence>
<dbReference type="InterPro" id="IPR036102">
    <property type="entry name" value="OsmC/Ohrsf"/>
</dbReference>
<keyword evidence="4" id="KW-1185">Reference proteome</keyword>
<dbReference type="PANTHER" id="PTHR33797:SF2">
    <property type="entry name" value="ORGANIC HYDROPEROXIDE RESISTANCE PROTEIN-LIKE"/>
    <property type="match status" value="1"/>
</dbReference>
<comment type="similarity">
    <text evidence="1">Belongs to the OsmC/Ohr family.</text>
</comment>
<dbReference type="Proteomes" id="UP001560045">
    <property type="component" value="Unassembled WGS sequence"/>
</dbReference>
<dbReference type="InterPro" id="IPR019953">
    <property type="entry name" value="OHR"/>
</dbReference>
<evidence type="ECO:0000313" key="3">
    <source>
        <dbReference type="EMBL" id="MEX5718649.1"/>
    </source>
</evidence>
<dbReference type="NCBIfam" id="TIGR03561">
    <property type="entry name" value="organ_hyd_perox"/>
    <property type="match status" value="1"/>
</dbReference>